<feature type="coiled-coil region" evidence="1">
    <location>
        <begin position="168"/>
        <end position="204"/>
    </location>
</feature>
<keyword evidence="1" id="KW-0175">Coiled coil</keyword>
<evidence type="ECO:0000313" key="2">
    <source>
        <dbReference type="EMBL" id="CAE02301.2"/>
    </source>
</evidence>
<sequence>MYFRVVLRRDSRGSKKEQEGLESGSFHLSITQDGSELDRLCFKATELAHCSGYPHGVDYKGKKLPEQDGDDDTPCAAWEDITVCHGRQGSFPESCKSVAYLAIGSIHQHYPNELQHSPFRYHPCHGRSHDYATFKDASSEDDTTIVHLARMVEAYDMARIDFHHLVRRALVENNVKILELRQENLQLKKELDAMEEQLRQLKIA</sequence>
<gene>
    <name evidence="2" type="primary">OSJNBa0042F21.8</name>
</gene>
<dbReference type="EMBL" id="AL731605">
    <property type="protein sequence ID" value="CAE02301.2"/>
    <property type="molecule type" value="Genomic_DNA"/>
</dbReference>
<reference evidence="3" key="1">
    <citation type="journal article" date="2005" name="Nature">
        <title>The map-based sequence of the rice genome.</title>
        <authorList>
            <consortium name="International rice genome sequencing project (IRGSP)"/>
            <person name="Matsumoto T."/>
            <person name="Wu J."/>
            <person name="Kanamori H."/>
            <person name="Katayose Y."/>
            <person name="Fujisawa M."/>
            <person name="Namiki N."/>
            <person name="Mizuno H."/>
            <person name="Yamamoto K."/>
            <person name="Antonio B.A."/>
            <person name="Baba T."/>
            <person name="Sakata K."/>
            <person name="Nagamura Y."/>
            <person name="Aoki H."/>
            <person name="Arikawa K."/>
            <person name="Arita K."/>
            <person name="Bito T."/>
            <person name="Chiden Y."/>
            <person name="Fujitsuka N."/>
            <person name="Fukunaka R."/>
            <person name="Hamada M."/>
            <person name="Harada C."/>
            <person name="Hayashi A."/>
            <person name="Hijishita S."/>
            <person name="Honda M."/>
            <person name="Hosokawa S."/>
            <person name="Ichikawa Y."/>
            <person name="Idonuma A."/>
            <person name="Iijima M."/>
            <person name="Ikeda M."/>
            <person name="Ikeno M."/>
            <person name="Ito K."/>
            <person name="Ito S."/>
            <person name="Ito T."/>
            <person name="Ito Y."/>
            <person name="Ito Y."/>
            <person name="Iwabuchi A."/>
            <person name="Kamiya K."/>
            <person name="Karasawa W."/>
            <person name="Kurita K."/>
            <person name="Katagiri S."/>
            <person name="Kikuta A."/>
            <person name="Kobayashi H."/>
            <person name="Kobayashi N."/>
            <person name="Machita K."/>
            <person name="Maehara T."/>
            <person name="Masukawa M."/>
            <person name="Mizubayashi T."/>
            <person name="Mukai Y."/>
            <person name="Nagasaki H."/>
            <person name="Nagata Y."/>
            <person name="Naito S."/>
            <person name="Nakashima M."/>
            <person name="Nakama Y."/>
            <person name="Nakamichi Y."/>
            <person name="Nakamura M."/>
            <person name="Meguro A."/>
            <person name="Negishi M."/>
            <person name="Ohta I."/>
            <person name="Ohta T."/>
            <person name="Okamoto M."/>
            <person name="Ono N."/>
            <person name="Saji S."/>
            <person name="Sakaguchi M."/>
            <person name="Sakai K."/>
            <person name="Shibata M."/>
            <person name="Shimokawa T."/>
            <person name="Song J."/>
            <person name="Takazaki Y."/>
            <person name="Terasawa K."/>
            <person name="Tsugane M."/>
            <person name="Tsuji K."/>
            <person name="Ueda S."/>
            <person name="Waki K."/>
            <person name="Yamagata H."/>
            <person name="Yamamoto M."/>
            <person name="Yamamoto S."/>
            <person name="Yamane H."/>
            <person name="Yoshiki S."/>
            <person name="Yoshihara R."/>
            <person name="Yukawa K."/>
            <person name="Zhong H."/>
            <person name="Yano M."/>
            <person name="Yuan Q."/>
            <person name="Ouyang S."/>
            <person name="Liu J."/>
            <person name="Jones K.M."/>
            <person name="Gansberger K."/>
            <person name="Moffat K."/>
            <person name="Hill J."/>
            <person name="Bera J."/>
            <person name="Fadrosh D."/>
            <person name="Jin S."/>
            <person name="Johri S."/>
            <person name="Kim M."/>
            <person name="Overton L."/>
            <person name="Reardon M."/>
            <person name="Tsitrin T."/>
            <person name="Vuong H."/>
            <person name="Weaver B."/>
            <person name="Ciecko A."/>
            <person name="Tallon L."/>
            <person name="Jackson J."/>
            <person name="Pai G."/>
            <person name="Aken S.V."/>
            <person name="Utterback T."/>
            <person name="Reidmuller S."/>
            <person name="Feldblyum T."/>
            <person name="Hsiao J."/>
            <person name="Zismann V."/>
            <person name="Iobst S."/>
            <person name="de Vazeille A.R."/>
            <person name="Buell C.R."/>
            <person name="Ying K."/>
            <person name="Li Y."/>
            <person name="Lu T."/>
            <person name="Huang Y."/>
            <person name="Zhao Q."/>
            <person name="Feng Q."/>
            <person name="Zhang L."/>
            <person name="Zhu J."/>
            <person name="Weng Q."/>
            <person name="Mu J."/>
            <person name="Lu Y."/>
            <person name="Fan D."/>
            <person name="Liu Y."/>
            <person name="Guan J."/>
            <person name="Zhang Y."/>
            <person name="Yu S."/>
            <person name="Liu X."/>
            <person name="Zhang Y."/>
            <person name="Hong G."/>
            <person name="Han B."/>
            <person name="Choisne N."/>
            <person name="Demange N."/>
            <person name="Orjeda G."/>
            <person name="Samain S."/>
            <person name="Cattolico L."/>
            <person name="Pelletier E."/>
            <person name="Couloux A."/>
            <person name="Segurens B."/>
            <person name="Wincker P."/>
            <person name="D'Hont A."/>
            <person name="Scarpelli C."/>
            <person name="Weissenbach J."/>
            <person name="Salanoubat M."/>
            <person name="Quetier F."/>
            <person name="Yu Y."/>
            <person name="Kim H.R."/>
            <person name="Rambo T."/>
            <person name="Currie J."/>
            <person name="Collura K."/>
            <person name="Luo M."/>
            <person name="Yang T."/>
            <person name="Ammiraju J.S.S."/>
            <person name="Engler F."/>
            <person name="Soderlund C."/>
            <person name="Wing R.A."/>
            <person name="Palmer L.E."/>
            <person name="de la Bastide M."/>
            <person name="Spiegel L."/>
            <person name="Nascimento L."/>
            <person name="Zutavern T."/>
            <person name="O'Shaughnessy A."/>
            <person name="Dike S."/>
            <person name="Dedhia N."/>
            <person name="Preston R."/>
            <person name="Balija V."/>
            <person name="McCombie W.R."/>
            <person name="Chow T."/>
            <person name="Chen H."/>
            <person name="Chung M."/>
            <person name="Chen C."/>
            <person name="Shaw J."/>
            <person name="Wu H."/>
            <person name="Hsiao K."/>
            <person name="Chao Y."/>
            <person name="Chu M."/>
            <person name="Cheng C."/>
            <person name="Hour A."/>
            <person name="Lee P."/>
            <person name="Lin S."/>
            <person name="Lin Y."/>
            <person name="Liou J."/>
            <person name="Liu S."/>
            <person name="Hsing Y."/>
            <person name="Raghuvanshi S."/>
            <person name="Mohanty A."/>
            <person name="Bharti A.K."/>
            <person name="Gaur A."/>
            <person name="Gupta V."/>
            <person name="Kumar D."/>
            <person name="Ravi V."/>
            <person name="Vij S."/>
            <person name="Kapur A."/>
            <person name="Khurana P."/>
            <person name="Khurana P."/>
            <person name="Khurana J.P."/>
            <person name="Tyagi A.K."/>
            <person name="Gaikwad K."/>
            <person name="Singh A."/>
            <person name="Dalal V."/>
            <person name="Srivastava S."/>
            <person name="Dixit A."/>
            <person name="Pal A.K."/>
            <person name="Ghazi I.A."/>
            <person name="Yadav M."/>
            <person name="Pandit A."/>
            <person name="Bhargava A."/>
            <person name="Sureshbabu K."/>
            <person name="Batra K."/>
            <person name="Sharma T.R."/>
            <person name="Mohapatra T."/>
            <person name="Singh N.K."/>
            <person name="Messing J."/>
            <person name="Nelson A.B."/>
            <person name="Fuks G."/>
            <person name="Kavchok S."/>
            <person name="Keizer G."/>
            <person name="Linton E."/>
            <person name="Llaca V."/>
            <person name="Song R."/>
            <person name="Tanyolac B."/>
            <person name="Young S."/>
            <person name="Ho-Il K."/>
            <person name="Hahn J.H."/>
            <person name="Sangsakoo G."/>
            <person name="Vanavichit A."/>
            <person name="de Mattos Luiz.A.T."/>
            <person name="Zimmer P.D."/>
            <person name="Malone G."/>
            <person name="Dellagostin O."/>
            <person name="de Oliveira A.C."/>
            <person name="Bevan M."/>
            <person name="Bancroft I."/>
            <person name="Minx P."/>
            <person name="Cordum H."/>
            <person name="Wilson R."/>
            <person name="Cheng Z."/>
            <person name="Jin W."/>
            <person name="Jiang J."/>
            <person name="Leong S.A."/>
            <person name="Iwama H."/>
            <person name="Gojobori T."/>
            <person name="Itoh T."/>
            <person name="Niimura Y."/>
            <person name="Fujii Y."/>
            <person name="Habara T."/>
            <person name="Sakai H."/>
            <person name="Sato Y."/>
            <person name="Wilson G."/>
            <person name="Kumar K."/>
            <person name="McCouch S."/>
            <person name="Juretic N."/>
            <person name="Hoen D."/>
            <person name="Wright S."/>
            <person name="Bruskiewich R."/>
            <person name="Bureau T."/>
            <person name="Miyao A."/>
            <person name="Hirochika H."/>
            <person name="Nishikawa T."/>
            <person name="Kadowaki K."/>
            <person name="Sugiura M."/>
            <person name="Burr B."/>
            <person name="Sasaki T."/>
        </authorList>
    </citation>
    <scope>NUCLEOTIDE SEQUENCE [LARGE SCALE GENOMIC DNA]</scope>
    <source>
        <strain evidence="3">cv. Nipponbare</strain>
    </source>
</reference>
<reference evidence="3" key="2">
    <citation type="journal article" date="2008" name="Nucleic Acids Res.">
        <title>The rice annotation project database (RAP-DB): 2008 update.</title>
        <authorList>
            <consortium name="The rice annotation project (RAP)"/>
        </authorList>
    </citation>
    <scope>GENOME REANNOTATION</scope>
    <source>
        <strain evidence="3">cv. Nipponbare</strain>
    </source>
</reference>
<accession>Q7XRT5</accession>
<protein>
    <submittedName>
        <fullName evidence="2">OSJNBa0042F21.8 protein</fullName>
    </submittedName>
</protein>
<evidence type="ECO:0000313" key="3">
    <source>
        <dbReference type="Proteomes" id="UP000000763"/>
    </source>
</evidence>
<dbReference type="AlphaFoldDB" id="Q7XRT5"/>
<name>Q7XRT5_ORYSJ</name>
<dbReference type="Proteomes" id="UP000000763">
    <property type="component" value="Chromosome 4"/>
</dbReference>
<evidence type="ECO:0000256" key="1">
    <source>
        <dbReference type="SAM" id="Coils"/>
    </source>
</evidence>
<organism evidence="2 3">
    <name type="scientific">Oryza sativa subsp. japonica</name>
    <name type="common">Rice</name>
    <dbReference type="NCBI Taxonomy" id="39947"/>
    <lineage>
        <taxon>Eukaryota</taxon>
        <taxon>Viridiplantae</taxon>
        <taxon>Streptophyta</taxon>
        <taxon>Embryophyta</taxon>
        <taxon>Tracheophyta</taxon>
        <taxon>Spermatophyta</taxon>
        <taxon>Magnoliopsida</taxon>
        <taxon>Liliopsida</taxon>
        <taxon>Poales</taxon>
        <taxon>Poaceae</taxon>
        <taxon>BOP clade</taxon>
        <taxon>Oryzoideae</taxon>
        <taxon>Oryzeae</taxon>
        <taxon>Oryzinae</taxon>
        <taxon>Oryza</taxon>
        <taxon>Oryza sativa</taxon>
    </lineage>
</organism>
<proteinExistence type="predicted"/>